<dbReference type="Pfam" id="PF08560">
    <property type="entry name" value="DUF1757"/>
    <property type="match status" value="1"/>
</dbReference>
<reference evidence="2 3" key="2">
    <citation type="submission" date="2018-10" db="EMBL/GenBank/DDBJ databases">
        <authorList>
            <consortium name="Pathogen Informatics"/>
        </authorList>
    </citation>
    <scope>NUCLEOTIDE SEQUENCE [LARGE SCALE GENOMIC DNA]</scope>
</reference>
<proteinExistence type="predicted"/>
<evidence type="ECO:0000313" key="4">
    <source>
        <dbReference type="WBParaSite" id="EVEC_0000440301-mRNA-1"/>
    </source>
</evidence>
<dbReference type="InterPro" id="IPR013869">
    <property type="entry name" value="DUF1757"/>
</dbReference>
<keyword evidence="1" id="KW-0472">Membrane</keyword>
<dbReference type="AlphaFoldDB" id="A0A0N4V2Z8"/>
<feature type="transmembrane region" description="Helical" evidence="1">
    <location>
        <begin position="40"/>
        <end position="57"/>
    </location>
</feature>
<dbReference type="PANTHER" id="PTHR38636:SF1">
    <property type="entry name" value="CHLORIDE CHANNEL PROTEIN CLC-D"/>
    <property type="match status" value="1"/>
</dbReference>
<feature type="transmembrane region" description="Helical" evidence="1">
    <location>
        <begin position="122"/>
        <end position="146"/>
    </location>
</feature>
<dbReference type="PANTHER" id="PTHR38636">
    <property type="entry name" value="PROTEIN CBG20488"/>
    <property type="match status" value="1"/>
</dbReference>
<organism evidence="4">
    <name type="scientific">Enterobius vermicularis</name>
    <name type="common">Human pinworm</name>
    <dbReference type="NCBI Taxonomy" id="51028"/>
    <lineage>
        <taxon>Eukaryota</taxon>
        <taxon>Metazoa</taxon>
        <taxon>Ecdysozoa</taxon>
        <taxon>Nematoda</taxon>
        <taxon>Chromadorea</taxon>
        <taxon>Rhabditida</taxon>
        <taxon>Spirurina</taxon>
        <taxon>Oxyuridomorpha</taxon>
        <taxon>Oxyuroidea</taxon>
        <taxon>Oxyuridae</taxon>
        <taxon>Enterobius</taxon>
    </lineage>
</organism>
<keyword evidence="3" id="KW-1185">Reference proteome</keyword>
<dbReference type="EMBL" id="UXUI01007766">
    <property type="protein sequence ID" value="VDD89360.1"/>
    <property type="molecule type" value="Genomic_DNA"/>
</dbReference>
<dbReference type="WBParaSite" id="EVEC_0000440301-mRNA-1">
    <property type="protein sequence ID" value="EVEC_0000440301-mRNA-1"/>
    <property type="gene ID" value="EVEC_0000440301"/>
</dbReference>
<evidence type="ECO:0000313" key="3">
    <source>
        <dbReference type="Proteomes" id="UP000274131"/>
    </source>
</evidence>
<keyword evidence="1" id="KW-1133">Transmembrane helix</keyword>
<dbReference type="Proteomes" id="UP000274131">
    <property type="component" value="Unassembled WGS sequence"/>
</dbReference>
<gene>
    <name evidence="2" type="ORF">EVEC_LOCUS4111</name>
</gene>
<name>A0A0N4V2Z8_ENTVE</name>
<dbReference type="OrthoDB" id="421638at2759"/>
<sequence>MSAPWLKNFLGLKQSDFEMLRVPNPRLEYSVQVTIRTTEVGTLIGSVMGPLLTFIWNRRPSDAQIKESFTQGGLTGALVGCLVGVIYSSYKSGHLYDFQLYDRCYRRRFDAKEMNLDRVCTLGAVLGTMGCGGFGYVVGVDAAFLLSQAFKRKE</sequence>
<evidence type="ECO:0000313" key="2">
    <source>
        <dbReference type="EMBL" id="VDD89360.1"/>
    </source>
</evidence>
<protein>
    <submittedName>
        <fullName evidence="4">NADH-ubiquinone oxidoreductase subunit B14.7</fullName>
    </submittedName>
</protein>
<evidence type="ECO:0000256" key="1">
    <source>
        <dbReference type="SAM" id="Phobius"/>
    </source>
</evidence>
<dbReference type="STRING" id="51028.A0A0N4V2Z8"/>
<feature type="transmembrane region" description="Helical" evidence="1">
    <location>
        <begin position="69"/>
        <end position="90"/>
    </location>
</feature>
<accession>A0A0N4V2Z8</accession>
<reference evidence="4" key="1">
    <citation type="submission" date="2017-02" db="UniProtKB">
        <authorList>
            <consortium name="WormBaseParasite"/>
        </authorList>
    </citation>
    <scope>IDENTIFICATION</scope>
</reference>
<keyword evidence="1" id="KW-0812">Transmembrane</keyword>